<organism evidence="1 2">
    <name type="scientific">Enterococcus avium</name>
    <name type="common">Streptococcus avium</name>
    <dbReference type="NCBI Taxonomy" id="33945"/>
    <lineage>
        <taxon>Bacteria</taxon>
        <taxon>Bacillati</taxon>
        <taxon>Bacillota</taxon>
        <taxon>Bacilli</taxon>
        <taxon>Lactobacillales</taxon>
        <taxon>Enterococcaceae</taxon>
        <taxon>Enterococcus</taxon>
    </lineage>
</organism>
<evidence type="ECO:0000313" key="2">
    <source>
        <dbReference type="Proteomes" id="UP001260773"/>
    </source>
</evidence>
<proteinExistence type="predicted"/>
<evidence type="ECO:0000313" key="1">
    <source>
        <dbReference type="EMBL" id="MDT2400899.1"/>
    </source>
</evidence>
<sequence length="65" mass="7498">MNKEDRVLILENAKWICSKEEIERAISLFSLGLTPSRVAEVMDQKYIDTGLLYLHLLDSGKIEME</sequence>
<dbReference type="EMBL" id="JARPWH010000001">
    <property type="protein sequence ID" value="MDT2400899.1"/>
    <property type="molecule type" value="Genomic_DNA"/>
</dbReference>
<dbReference type="AlphaFoldDB" id="A0AAW8RS88"/>
<gene>
    <name evidence="1" type="ORF">P7D43_00825</name>
</gene>
<dbReference type="Proteomes" id="UP001260773">
    <property type="component" value="Unassembled WGS sequence"/>
</dbReference>
<protein>
    <submittedName>
        <fullName evidence="1">Uncharacterized protein</fullName>
    </submittedName>
</protein>
<comment type="caution">
    <text evidence="1">The sequence shown here is derived from an EMBL/GenBank/DDBJ whole genome shotgun (WGS) entry which is preliminary data.</text>
</comment>
<accession>A0AAW8RS88</accession>
<name>A0AAW8RS88_ENTAV</name>
<reference evidence="1" key="1">
    <citation type="submission" date="2023-03" db="EMBL/GenBank/DDBJ databases">
        <authorList>
            <person name="Shen W."/>
            <person name="Cai J."/>
        </authorList>
    </citation>
    <scope>NUCLEOTIDE SEQUENCE</scope>
    <source>
        <strain evidence="1">P33-2</strain>
    </source>
</reference>